<protein>
    <submittedName>
        <fullName evidence="2">Uncharacterized protein</fullName>
    </submittedName>
</protein>
<dbReference type="Proteomes" id="UP001154252">
    <property type="component" value="Unassembled WGS sequence"/>
</dbReference>
<evidence type="ECO:0000313" key="2">
    <source>
        <dbReference type="EMBL" id="CAG8898690.1"/>
    </source>
</evidence>
<comment type="caution">
    <text evidence="2">The sequence shown here is derived from an EMBL/GenBank/DDBJ whole genome shotgun (WGS) entry which is preliminary data.</text>
</comment>
<proteinExistence type="predicted"/>
<keyword evidence="3" id="KW-1185">Reference proteome</keyword>
<feature type="region of interest" description="Disordered" evidence="1">
    <location>
        <begin position="99"/>
        <end position="165"/>
    </location>
</feature>
<accession>A0A9W4KGH6</accession>
<evidence type="ECO:0000256" key="1">
    <source>
        <dbReference type="SAM" id="MobiDB-lite"/>
    </source>
</evidence>
<dbReference type="OrthoDB" id="4368554at2759"/>
<evidence type="ECO:0000313" key="3">
    <source>
        <dbReference type="Proteomes" id="UP001154252"/>
    </source>
</evidence>
<feature type="compositionally biased region" description="Polar residues" evidence="1">
    <location>
        <begin position="154"/>
        <end position="165"/>
    </location>
</feature>
<organism evidence="2 3">
    <name type="scientific">Penicillium egyptiacum</name>
    <dbReference type="NCBI Taxonomy" id="1303716"/>
    <lineage>
        <taxon>Eukaryota</taxon>
        <taxon>Fungi</taxon>
        <taxon>Dikarya</taxon>
        <taxon>Ascomycota</taxon>
        <taxon>Pezizomycotina</taxon>
        <taxon>Eurotiomycetes</taxon>
        <taxon>Eurotiomycetidae</taxon>
        <taxon>Eurotiales</taxon>
        <taxon>Aspergillaceae</taxon>
        <taxon>Penicillium</taxon>
    </lineage>
</organism>
<gene>
    <name evidence="2" type="ORF">PEGY_LOCUS5300</name>
</gene>
<dbReference type="EMBL" id="CAJVRC010000863">
    <property type="protein sequence ID" value="CAG8898690.1"/>
    <property type="molecule type" value="Genomic_DNA"/>
</dbReference>
<name>A0A9W4KGH6_9EURO</name>
<reference evidence="2" key="1">
    <citation type="submission" date="2021-07" db="EMBL/GenBank/DDBJ databases">
        <authorList>
            <person name="Branca A.L. A."/>
        </authorList>
    </citation>
    <scope>NUCLEOTIDE SEQUENCE</scope>
</reference>
<sequence length="165" mass="18057">MCGMVLPDGPSMRRHIRQDHSGALVMPDRRAKRREDIISAHNAIKRWILQLGWQNASYVHEPGRGPDNGLVGFWCDALERIAAIDAQFRATYGSRFHRFQIPSTPTSGHRSRRRGPDVPANPIPFPGFGPTAGASNVGSVNEDDIDDMEGGNGETSSSSAFESMA</sequence>
<dbReference type="AlphaFoldDB" id="A0A9W4KGH6"/>